<evidence type="ECO:0000313" key="5">
    <source>
        <dbReference type="Proteomes" id="UP000515312"/>
    </source>
</evidence>
<dbReference type="InterPro" id="IPR050288">
    <property type="entry name" value="Cellulose_deg_GH3"/>
</dbReference>
<dbReference type="InterPro" id="IPR013783">
    <property type="entry name" value="Ig-like_fold"/>
</dbReference>
<feature type="domain" description="Fibronectin type III-like" evidence="3">
    <location>
        <begin position="17"/>
        <end position="87"/>
    </location>
</feature>
<reference evidence="4 5" key="1">
    <citation type="submission" date="2020-08" db="EMBL/GenBank/DDBJ databases">
        <title>Edaphobacter telluris sp. nov. and Acidobacterium dinghuensis sp. nov., two acidobacteria isolated from forest soil.</title>
        <authorList>
            <person name="Fu J."/>
            <person name="Qiu L."/>
        </authorList>
    </citation>
    <scope>NUCLEOTIDE SEQUENCE [LARGE SCALE GENOMIC DNA]</scope>
    <source>
        <strain evidence="4">4Y35</strain>
    </source>
</reference>
<dbReference type="EMBL" id="CP060394">
    <property type="protein sequence ID" value="QNI30295.1"/>
    <property type="molecule type" value="Genomic_DNA"/>
</dbReference>
<dbReference type="SMART" id="SM01217">
    <property type="entry name" value="Fn3_like"/>
    <property type="match status" value="1"/>
</dbReference>
<evidence type="ECO:0000313" key="4">
    <source>
        <dbReference type="EMBL" id="QNI30295.1"/>
    </source>
</evidence>
<dbReference type="RefSeq" id="WP_186740081.1">
    <property type="nucleotide sequence ID" value="NZ_CP060394.1"/>
</dbReference>
<organism evidence="4 5">
    <name type="scientific">Alloacidobacterium dinghuense</name>
    <dbReference type="NCBI Taxonomy" id="2763107"/>
    <lineage>
        <taxon>Bacteria</taxon>
        <taxon>Pseudomonadati</taxon>
        <taxon>Acidobacteriota</taxon>
        <taxon>Terriglobia</taxon>
        <taxon>Terriglobales</taxon>
        <taxon>Acidobacteriaceae</taxon>
        <taxon>Alloacidobacterium</taxon>
    </lineage>
</organism>
<evidence type="ECO:0000256" key="1">
    <source>
        <dbReference type="ARBA" id="ARBA00005336"/>
    </source>
</evidence>
<sequence length="100" mass="11316">MPSWRLPIFHACLHGAEVAQLYVGDLSAKIKRPVKELEGYQKVRLNPGEKQHVSLTLDRRALAYWDVNSNDWRIDPGQFTVYVGDSSANTPLTTDFTVSQ</sequence>
<keyword evidence="2" id="KW-0378">Hydrolase</keyword>
<dbReference type="PANTHER" id="PTHR42715">
    <property type="entry name" value="BETA-GLUCOSIDASE"/>
    <property type="match status" value="1"/>
</dbReference>
<dbReference type="KEGG" id="adin:H7849_14015"/>
<comment type="similarity">
    <text evidence="1">Belongs to the glycosyl hydrolase 3 family.</text>
</comment>
<dbReference type="Pfam" id="PF14310">
    <property type="entry name" value="Fn3-like"/>
    <property type="match status" value="1"/>
</dbReference>
<evidence type="ECO:0000259" key="3">
    <source>
        <dbReference type="SMART" id="SM01217"/>
    </source>
</evidence>
<dbReference type="Proteomes" id="UP000515312">
    <property type="component" value="Chromosome"/>
</dbReference>
<gene>
    <name evidence="4" type="ORF">H7849_14015</name>
</gene>
<dbReference type="FunFam" id="2.60.40.10:FF:000495">
    <property type="entry name" value="Periplasmic beta-glucosidase"/>
    <property type="match status" value="1"/>
</dbReference>
<dbReference type="Gene3D" id="2.60.40.10">
    <property type="entry name" value="Immunoglobulins"/>
    <property type="match status" value="1"/>
</dbReference>
<protein>
    <submittedName>
        <fullName evidence="4">Fibronectin type III-like domain-contianing protein</fullName>
    </submittedName>
</protein>
<dbReference type="AlphaFoldDB" id="A0A7G8BCM5"/>
<accession>A0A7G8BCM5</accession>
<name>A0A7G8BCM5_9BACT</name>
<proteinExistence type="inferred from homology"/>
<evidence type="ECO:0000256" key="2">
    <source>
        <dbReference type="ARBA" id="ARBA00022801"/>
    </source>
</evidence>
<dbReference type="GO" id="GO:0008422">
    <property type="term" value="F:beta-glucosidase activity"/>
    <property type="evidence" value="ECO:0007669"/>
    <property type="project" value="UniProtKB-ARBA"/>
</dbReference>
<dbReference type="PANTHER" id="PTHR42715:SF10">
    <property type="entry name" value="BETA-GLUCOSIDASE"/>
    <property type="match status" value="1"/>
</dbReference>
<dbReference type="InterPro" id="IPR026891">
    <property type="entry name" value="Fn3-like"/>
</dbReference>
<keyword evidence="5" id="KW-1185">Reference proteome</keyword>